<dbReference type="KEGG" id="lnu:N7U66_20970"/>
<dbReference type="EMBL" id="CP113088">
    <property type="protein sequence ID" value="WAC02197.1"/>
    <property type="molecule type" value="Genomic_DNA"/>
</dbReference>
<dbReference type="Proteomes" id="UP001164705">
    <property type="component" value="Chromosome"/>
</dbReference>
<name>A0A9E8MV76_9FLAO</name>
<evidence type="ECO:0000313" key="2">
    <source>
        <dbReference type="Proteomes" id="UP001164705"/>
    </source>
</evidence>
<organism evidence="1 2">
    <name type="scientific">Lacinutrix neustonica</name>
    <dbReference type="NCBI Taxonomy" id="2980107"/>
    <lineage>
        <taxon>Bacteria</taxon>
        <taxon>Pseudomonadati</taxon>
        <taxon>Bacteroidota</taxon>
        <taxon>Flavobacteriia</taxon>
        <taxon>Flavobacteriales</taxon>
        <taxon>Flavobacteriaceae</taxon>
        <taxon>Lacinutrix</taxon>
    </lineage>
</organism>
<reference evidence="1" key="1">
    <citation type="submission" date="2022-11" db="EMBL/GenBank/DDBJ databases">
        <title>Lacinutrix neustonica HL-RS19T sp. nov., isolated from the surface microlayer sample of brackish Lake Shihwa.</title>
        <authorList>
            <person name="Choi J.Y."/>
            <person name="Hwang C.Y."/>
        </authorList>
    </citation>
    <scope>NUCLEOTIDE SEQUENCE</scope>
    <source>
        <strain evidence="1">HL-RS19</strain>
    </source>
</reference>
<sequence length="55" mass="6636">MPNRESAKDSLKEAKDLLKHESVRVEFRRIRQITTWYDILEEVQAVIDYLEKICK</sequence>
<protein>
    <submittedName>
        <fullName evidence="1">Uncharacterized protein</fullName>
    </submittedName>
</protein>
<dbReference type="RefSeq" id="WP_267676792.1">
    <property type="nucleotide sequence ID" value="NZ_CP113088.1"/>
</dbReference>
<evidence type="ECO:0000313" key="1">
    <source>
        <dbReference type="EMBL" id="WAC02197.1"/>
    </source>
</evidence>
<gene>
    <name evidence="1" type="ORF">N7U66_20970</name>
</gene>
<accession>A0A9E8MV76</accession>
<keyword evidence="2" id="KW-1185">Reference proteome</keyword>
<dbReference type="AlphaFoldDB" id="A0A9E8MV76"/>
<proteinExistence type="predicted"/>